<evidence type="ECO:0000259" key="3">
    <source>
        <dbReference type="PROSITE" id="PS50048"/>
    </source>
</evidence>
<keyword evidence="1" id="KW-0539">Nucleus</keyword>
<evidence type="ECO:0000256" key="2">
    <source>
        <dbReference type="SAM" id="MobiDB-lite"/>
    </source>
</evidence>
<dbReference type="SMART" id="SM00066">
    <property type="entry name" value="GAL4"/>
    <property type="match status" value="1"/>
</dbReference>
<dbReference type="AlphaFoldDB" id="A0A0A1T9L6"/>
<name>A0A0A1T9L6_9HYPO</name>
<reference evidence="4 5" key="1">
    <citation type="journal article" date="2015" name="Genome Announc.">
        <title>Draft Genome Sequence and Gene Annotation of the Entomopathogenic Fungus Verticillium hemipterigenum.</title>
        <authorList>
            <person name="Horn F."/>
            <person name="Habel A."/>
            <person name="Scharf D.H."/>
            <person name="Dworschak J."/>
            <person name="Brakhage A.A."/>
            <person name="Guthke R."/>
            <person name="Hertweck C."/>
            <person name="Linde J."/>
        </authorList>
    </citation>
    <scope>NUCLEOTIDE SEQUENCE [LARGE SCALE GENOMIC DNA]</scope>
</reference>
<dbReference type="CDD" id="cd00067">
    <property type="entry name" value="GAL4"/>
    <property type="match status" value="1"/>
</dbReference>
<dbReference type="EMBL" id="CDHN01000001">
    <property type="protein sequence ID" value="CEJ82054.1"/>
    <property type="molecule type" value="Genomic_DNA"/>
</dbReference>
<feature type="region of interest" description="Disordered" evidence="2">
    <location>
        <begin position="61"/>
        <end position="88"/>
    </location>
</feature>
<protein>
    <recommendedName>
        <fullName evidence="3">Zn(2)-C6 fungal-type domain-containing protein</fullName>
    </recommendedName>
</protein>
<dbReference type="Pfam" id="PF00172">
    <property type="entry name" value="Zn_clus"/>
    <property type="match status" value="1"/>
</dbReference>
<dbReference type="InterPro" id="IPR036864">
    <property type="entry name" value="Zn2-C6_fun-type_DNA-bd_sf"/>
</dbReference>
<accession>A0A0A1T9L6</accession>
<feature type="compositionally biased region" description="Polar residues" evidence="2">
    <location>
        <begin position="61"/>
        <end position="83"/>
    </location>
</feature>
<organism evidence="4 5">
    <name type="scientific">[Torrubiella] hemipterigena</name>
    <dbReference type="NCBI Taxonomy" id="1531966"/>
    <lineage>
        <taxon>Eukaryota</taxon>
        <taxon>Fungi</taxon>
        <taxon>Dikarya</taxon>
        <taxon>Ascomycota</taxon>
        <taxon>Pezizomycotina</taxon>
        <taxon>Sordariomycetes</taxon>
        <taxon>Hypocreomycetidae</taxon>
        <taxon>Hypocreales</taxon>
        <taxon>Clavicipitaceae</taxon>
        <taxon>Clavicipitaceae incertae sedis</taxon>
        <taxon>'Torrubiella' clade</taxon>
    </lineage>
</organism>
<sequence length="639" mass="71577">MPQRAPRRTQFSSCDACRQSRVGCDAIAGSDEASEPNGTCSRCKRRNQKCTFHWLNQVRSSRSKTAGRQSRRQNVPVSSNANPASGDDAITTLASAETVRSTPISETTSPTARPDPLAELTMQEMLDMPSSHWPRTIYDNAFDLVFGSWMGKFGCPFLLEEAGTSGEHVSILHICSRLDEAMAGSGSSHAGNMEKEGEARCQIEEALDHTITAFVARWLPLTTYGHREVNFEYSLIVQTFWRRARRHMLRLINKPSYRSMMALFLFSVTPIPAGISEDEEMDGLSGQVCVHAGLQQIQALRASQRSLQYNGSKDYPSQQSRTTNSSIGTLTFLTYESIAYWAALTFDVSSSLTLNCRPLLSSGLFGYVSEVPWKLIQTASKHFQGTDAGRQGETVTFINDESANEIIANASAWKLLTWKLTSVFKEAIREGHDEAEVIKIHARFVDATKHFEEIYQRPLEACQRRIQFVKQETKLRWYALMLHYNLCILLLIDVVKASDRFDLLDDMQKIITEAEGAVMNMLEFGLNNTFTITMEAKSTQNGRSGYTEETCRIEASIISIDPYPHHVVASVHLLKKAIGRDLALGKICQGTYSNLQKILQRSLEELPKNSKSVQSAAKRFRRLASGNAAIDQQDPYTNF</sequence>
<dbReference type="Proteomes" id="UP000039046">
    <property type="component" value="Unassembled WGS sequence"/>
</dbReference>
<dbReference type="GO" id="GO:0000981">
    <property type="term" value="F:DNA-binding transcription factor activity, RNA polymerase II-specific"/>
    <property type="evidence" value="ECO:0007669"/>
    <property type="project" value="InterPro"/>
</dbReference>
<dbReference type="GO" id="GO:0008270">
    <property type="term" value="F:zinc ion binding"/>
    <property type="evidence" value="ECO:0007669"/>
    <property type="project" value="InterPro"/>
</dbReference>
<evidence type="ECO:0000313" key="5">
    <source>
        <dbReference type="Proteomes" id="UP000039046"/>
    </source>
</evidence>
<keyword evidence="5" id="KW-1185">Reference proteome</keyword>
<dbReference type="SUPFAM" id="SSF57701">
    <property type="entry name" value="Zn2/Cys6 DNA-binding domain"/>
    <property type="match status" value="1"/>
</dbReference>
<dbReference type="InterPro" id="IPR001138">
    <property type="entry name" value="Zn2Cys6_DnaBD"/>
</dbReference>
<dbReference type="Gene3D" id="4.10.240.10">
    <property type="entry name" value="Zn(2)-C6 fungal-type DNA-binding domain"/>
    <property type="match status" value="1"/>
</dbReference>
<proteinExistence type="predicted"/>
<evidence type="ECO:0000256" key="1">
    <source>
        <dbReference type="ARBA" id="ARBA00023242"/>
    </source>
</evidence>
<evidence type="ECO:0000313" key="4">
    <source>
        <dbReference type="EMBL" id="CEJ82054.1"/>
    </source>
</evidence>
<dbReference type="HOGENOM" id="CLU_017201_2_0_1"/>
<gene>
    <name evidence="4" type="ORF">VHEMI02145</name>
</gene>
<feature type="domain" description="Zn(2)-C6 fungal-type" evidence="3">
    <location>
        <begin position="13"/>
        <end position="52"/>
    </location>
</feature>
<dbReference type="OrthoDB" id="5958943at2759"/>
<dbReference type="PROSITE" id="PS50048">
    <property type="entry name" value="ZN2_CY6_FUNGAL_2"/>
    <property type="match status" value="1"/>
</dbReference>